<feature type="compositionally biased region" description="Acidic residues" evidence="12">
    <location>
        <begin position="446"/>
        <end position="457"/>
    </location>
</feature>
<proteinExistence type="inferred from homology"/>
<feature type="compositionally biased region" description="Polar residues" evidence="12">
    <location>
        <begin position="296"/>
        <end position="306"/>
    </location>
</feature>
<comment type="function">
    <text evidence="10">Acts both as a regulator of telomere function and as a transcription regulator. Involved in the regulation of telomere length and protection as a component of the shelterin complex (telosome). Does not bind DNA directly: recruited to telomeric double-stranded 5'-TTAGGG-3' repeats via its interaction with terf2. Independently of its function in telomeres, also acts as a transcription regulator: recruited to extratelomeric 5'-TTAGGG-3' sites via its association with terf2 or other factors, and regulates gene expression.</text>
</comment>
<evidence type="ECO:0000256" key="12">
    <source>
        <dbReference type="SAM" id="MobiDB-lite"/>
    </source>
</evidence>
<dbReference type="Ensembl" id="ENSSDUT00000021542.1">
    <property type="protein sequence ID" value="ENSSDUP00000021157.1"/>
    <property type="gene ID" value="ENSSDUG00000015403.1"/>
</dbReference>
<dbReference type="InterPro" id="IPR039595">
    <property type="entry name" value="TE2IP/Rap1"/>
</dbReference>
<keyword evidence="7 10" id="KW-0804">Transcription</keyword>
<dbReference type="GeneID" id="111223940"/>
<evidence type="ECO:0000256" key="5">
    <source>
        <dbReference type="ARBA" id="ARBA00023015"/>
    </source>
</evidence>
<evidence type="ECO:0000256" key="2">
    <source>
        <dbReference type="ARBA" id="ARBA00017805"/>
    </source>
</evidence>
<feature type="compositionally biased region" description="Low complexity" evidence="12">
    <location>
        <begin position="270"/>
        <end position="288"/>
    </location>
</feature>
<evidence type="ECO:0000256" key="8">
    <source>
        <dbReference type="ARBA" id="ARBA00023242"/>
    </source>
</evidence>
<dbReference type="PANTHER" id="PTHR16466">
    <property type="entry name" value="TELOMERE REPEAT-BINDING FACTOR 2-INTERACTING PROTEIN 1"/>
    <property type="match status" value="1"/>
</dbReference>
<keyword evidence="6 10" id="KW-0010">Activator</keyword>
<dbReference type="GO" id="GO:0031848">
    <property type="term" value="P:protection from non-homologous end joining at telomere"/>
    <property type="evidence" value="ECO:0007669"/>
    <property type="project" value="TreeGrafter"/>
</dbReference>
<keyword evidence="15" id="KW-1185">Reference proteome</keyword>
<dbReference type="PROSITE" id="PS50172">
    <property type="entry name" value="BRCT"/>
    <property type="match status" value="1"/>
</dbReference>
<protein>
    <recommendedName>
        <fullName evidence="2 10">Telomeric repeat-binding factor 2-interacting protein 1</fullName>
        <shortName evidence="10">TERF2-interacting telomeric protein 1</shortName>
    </recommendedName>
    <alternativeName>
        <fullName evidence="9 10">Repressor/activator protein 1 homolog</fullName>
    </alternativeName>
</protein>
<evidence type="ECO:0000256" key="9">
    <source>
        <dbReference type="ARBA" id="ARBA00032471"/>
    </source>
</evidence>
<dbReference type="CTD" id="54386"/>
<dbReference type="SUPFAM" id="SSF52113">
    <property type="entry name" value="BRCT domain"/>
    <property type="match status" value="1"/>
</dbReference>
<keyword evidence="8 10" id="KW-0539">Nucleus</keyword>
<organism evidence="14 15">
    <name type="scientific">Seriola dumerili</name>
    <name type="common">Greater amberjack</name>
    <name type="synonym">Caranx dumerili</name>
    <dbReference type="NCBI Taxonomy" id="41447"/>
    <lineage>
        <taxon>Eukaryota</taxon>
        <taxon>Metazoa</taxon>
        <taxon>Chordata</taxon>
        <taxon>Craniata</taxon>
        <taxon>Vertebrata</taxon>
        <taxon>Euteleostomi</taxon>
        <taxon>Actinopterygii</taxon>
        <taxon>Neopterygii</taxon>
        <taxon>Teleostei</taxon>
        <taxon>Neoteleostei</taxon>
        <taxon>Acanthomorphata</taxon>
        <taxon>Carangaria</taxon>
        <taxon>Carangiformes</taxon>
        <taxon>Carangidae</taxon>
        <taxon>Seriola</taxon>
    </lineage>
</organism>
<dbReference type="Gene3D" id="1.10.10.60">
    <property type="entry name" value="Homeodomain-like"/>
    <property type="match status" value="1"/>
</dbReference>
<dbReference type="RefSeq" id="XP_022603973.1">
    <property type="nucleotide sequence ID" value="XM_022748252.1"/>
</dbReference>
<dbReference type="PANTHER" id="PTHR16466:SF6">
    <property type="entry name" value="TELOMERIC REPEAT-BINDING FACTOR 2-INTERACTING PROTEIN 1"/>
    <property type="match status" value="1"/>
</dbReference>
<dbReference type="GO" id="GO:0005654">
    <property type="term" value="C:nucleoplasm"/>
    <property type="evidence" value="ECO:0007669"/>
    <property type="project" value="UniProtKB-ARBA"/>
</dbReference>
<feature type="coiled-coil region" evidence="11">
    <location>
        <begin position="571"/>
        <end position="602"/>
    </location>
</feature>
<dbReference type="FunFam" id="1.10.10.60:FF:000246">
    <property type="entry name" value="Telomeric repeat-binding factor 2-interacting protein 1"/>
    <property type="match status" value="1"/>
</dbReference>
<evidence type="ECO:0000256" key="3">
    <source>
        <dbReference type="ARBA" id="ARBA00022454"/>
    </source>
</evidence>
<dbReference type="CDD" id="cd11653">
    <property type="entry name" value="rap1_RCT"/>
    <property type="match status" value="1"/>
</dbReference>
<dbReference type="InterPro" id="IPR009057">
    <property type="entry name" value="Homeodomain-like_sf"/>
</dbReference>
<evidence type="ECO:0000256" key="7">
    <source>
        <dbReference type="ARBA" id="ARBA00023163"/>
    </source>
</evidence>
<sequence length="667" mass="73337">MPFKEEDVAKSNISSVLFKTAEGEPMSFFLRPGLVKSKLQPLITSGGGMLCSVQQPGAILLIDPEERGSLRETTAHWYVSTQYIYDCIEKEERLNIEDYRLSPEEVPRHSGRLFNNYKECFLKVLGGRAAYTPEEDAAILNYVSNHKSETGGNRLWQAMEKQCVTSHSWQSMKYRYKVQLAKKNPEVEKVKTAEEEIKEAGSQETDVQKPPSEDAASPQTHSAATDLTQIDTQLLPAESTQPENVEAETSNSPQPGEPCLDPQTDAHPIPAESTEPATAEPQTTASPQKESAPEDSLQSLPNTPTPKNRKQPKQRASPELQQPQRRLTRRHLELEMSSSPKPYSKKLRSSSTSPKKLSSSPQPVNNTKSAVKLAAQKHTATDPPPSKRARGKSVAPVAESRQEESEEAAVSEIQQTDEESTSSPQKVETKKEKRKLGILELATKEFEDESESAEDEAPDLRNPAETAAIQPTSTEPLSSVTAADPVSTQSNPEPGPSLQGKAQQTQSPSSNRVPETGCPEPAASEAVHAASRPHLFIFDRESQEEDSQSLVGNSAAAPSEPQPPVNNDAALSLTQVELEEDMQQIRELMNRTNQDLASVTKALLKTSGDFSAALDLLLDPSSISGPFWNRRDDSLLLSADPVVLLHLQEKYSEEEVAKRIVFLEVER</sequence>
<dbReference type="AlphaFoldDB" id="A0A3B4US36"/>
<evidence type="ECO:0000256" key="11">
    <source>
        <dbReference type="SAM" id="Coils"/>
    </source>
</evidence>
<keyword evidence="11" id="KW-0175">Coiled coil</keyword>
<dbReference type="Ensembl" id="ENSSDUT00000021563.1">
    <property type="protein sequence ID" value="ENSSDUP00000021176.1"/>
    <property type="gene ID" value="ENSSDUG00000015403.1"/>
</dbReference>
<evidence type="ECO:0000256" key="4">
    <source>
        <dbReference type="ARBA" id="ARBA00022895"/>
    </source>
</evidence>
<feature type="compositionally biased region" description="Polar residues" evidence="12">
    <location>
        <begin position="500"/>
        <end position="513"/>
    </location>
</feature>
<evidence type="ECO:0000313" key="15">
    <source>
        <dbReference type="Proteomes" id="UP000261420"/>
    </source>
</evidence>
<accession>A0A3B4US36</accession>
<feature type="compositionally biased region" description="Low complexity" evidence="12">
    <location>
        <begin position="349"/>
        <end position="361"/>
    </location>
</feature>
<dbReference type="Pfam" id="PF11626">
    <property type="entry name" value="Rap1_C"/>
    <property type="match status" value="1"/>
</dbReference>
<dbReference type="Proteomes" id="UP000261420">
    <property type="component" value="Unplaced"/>
</dbReference>
<dbReference type="InterPro" id="IPR036420">
    <property type="entry name" value="BRCT_dom_sf"/>
</dbReference>
<evidence type="ECO:0000313" key="14">
    <source>
        <dbReference type="Ensembl" id="ENSSDUP00000021157.1"/>
    </source>
</evidence>
<feature type="compositionally biased region" description="Basic and acidic residues" evidence="12">
    <location>
        <begin position="191"/>
        <end position="201"/>
    </location>
</feature>
<comment type="subunit">
    <text evidence="10">Homodimer.</text>
</comment>
<dbReference type="InterPro" id="IPR001357">
    <property type="entry name" value="BRCT_dom"/>
</dbReference>
<feature type="compositionally biased region" description="Basic and acidic residues" evidence="12">
    <location>
        <begin position="427"/>
        <end position="445"/>
    </location>
</feature>
<dbReference type="Pfam" id="PF16589">
    <property type="entry name" value="BRCT_2"/>
    <property type="match status" value="1"/>
</dbReference>
<evidence type="ECO:0000256" key="6">
    <source>
        <dbReference type="ARBA" id="ARBA00023159"/>
    </source>
</evidence>
<feature type="domain" description="BRCT" evidence="13">
    <location>
        <begin position="36"/>
        <end position="101"/>
    </location>
</feature>
<keyword evidence="5 10" id="KW-0805">Transcription regulation</keyword>
<evidence type="ECO:0000256" key="10">
    <source>
        <dbReference type="RuleBase" id="RU367107"/>
    </source>
</evidence>
<comment type="subcellular location">
    <subcellularLocation>
        <location evidence="10">Nucleus</location>
    </subcellularLocation>
    <subcellularLocation>
        <location evidence="10">Chromosome</location>
        <location evidence="10">Telomere</location>
    </subcellularLocation>
</comment>
<dbReference type="Pfam" id="PF08914">
    <property type="entry name" value="Myb_Rap1"/>
    <property type="match status" value="1"/>
</dbReference>
<feature type="region of interest" description="Disordered" evidence="12">
    <location>
        <begin position="239"/>
        <end position="567"/>
    </location>
</feature>
<dbReference type="InterPro" id="IPR021661">
    <property type="entry name" value="Rap1_C"/>
</dbReference>
<dbReference type="STRING" id="41447.ENSSDUP00000021176"/>
<dbReference type="GO" id="GO:0006355">
    <property type="term" value="P:regulation of DNA-templated transcription"/>
    <property type="evidence" value="ECO:0007669"/>
    <property type="project" value="UniProtKB-UniRule"/>
</dbReference>
<evidence type="ECO:0000256" key="1">
    <source>
        <dbReference type="ARBA" id="ARBA00010467"/>
    </source>
</evidence>
<dbReference type="InterPro" id="IPR015010">
    <property type="entry name" value="TERF2IP_Myb"/>
</dbReference>
<dbReference type="OMA" id="MRFFIRP"/>
<keyword evidence="4 10" id="KW-0779">Telomere</keyword>
<comment type="similarity">
    <text evidence="1 10">Belongs to the RAP1 family.</text>
</comment>
<keyword evidence="3 10" id="KW-0158">Chromosome</keyword>
<feature type="compositionally biased region" description="Polar residues" evidence="12">
    <location>
        <begin position="469"/>
        <end position="492"/>
    </location>
</feature>
<dbReference type="GO" id="GO:0010833">
    <property type="term" value="P:telomere maintenance via telomere lengthening"/>
    <property type="evidence" value="ECO:0007669"/>
    <property type="project" value="UniProtKB-UniRule"/>
</dbReference>
<feature type="compositionally biased region" description="Acidic residues" evidence="12">
    <location>
        <begin position="404"/>
        <end position="420"/>
    </location>
</feature>
<dbReference type="GO" id="GO:0070187">
    <property type="term" value="C:shelterin complex"/>
    <property type="evidence" value="ECO:0007669"/>
    <property type="project" value="TreeGrafter"/>
</dbReference>
<dbReference type="GeneTree" id="ENSGT00390000005351"/>
<dbReference type="Gene3D" id="3.40.50.10190">
    <property type="entry name" value="BRCT domain"/>
    <property type="match status" value="1"/>
</dbReference>
<dbReference type="GO" id="GO:0042162">
    <property type="term" value="F:telomeric DNA binding"/>
    <property type="evidence" value="ECO:0007669"/>
    <property type="project" value="TreeGrafter"/>
</dbReference>
<dbReference type="SUPFAM" id="SSF46689">
    <property type="entry name" value="Homeodomain-like"/>
    <property type="match status" value="1"/>
</dbReference>
<feature type="compositionally biased region" description="Polar residues" evidence="12">
    <location>
        <begin position="239"/>
        <end position="254"/>
    </location>
</feature>
<reference evidence="14" key="1">
    <citation type="submission" date="2025-05" db="UniProtKB">
        <authorList>
            <consortium name="Ensembl"/>
        </authorList>
    </citation>
    <scope>IDENTIFICATION</scope>
</reference>
<dbReference type="KEGG" id="sdu:111223940"/>
<dbReference type="CDD" id="cd11655">
    <property type="entry name" value="rap1_myb-like"/>
    <property type="match status" value="1"/>
</dbReference>
<feature type="region of interest" description="Disordered" evidence="12">
    <location>
        <begin position="191"/>
        <end position="223"/>
    </location>
</feature>
<name>A0A3B4US36_SERDU</name>
<evidence type="ECO:0000259" key="13">
    <source>
        <dbReference type="PROSITE" id="PS50172"/>
    </source>
</evidence>